<dbReference type="GO" id="GO:0016266">
    <property type="term" value="P:protein O-linked glycosylation via N-acetyl-galactosamine"/>
    <property type="evidence" value="ECO:0007669"/>
    <property type="project" value="TreeGrafter"/>
</dbReference>
<dbReference type="PROSITE" id="PS52031">
    <property type="entry name" value="GG_LECTIN"/>
    <property type="match status" value="2"/>
</dbReference>
<dbReference type="Pfam" id="PF03071">
    <property type="entry name" value="GNT-I"/>
    <property type="match status" value="1"/>
</dbReference>
<dbReference type="GO" id="GO:0000139">
    <property type="term" value="C:Golgi membrane"/>
    <property type="evidence" value="ECO:0007669"/>
    <property type="project" value="UniProtKB-SubCell"/>
</dbReference>
<gene>
    <name evidence="15" type="ORF">NP493_121g04006</name>
</gene>
<protein>
    <recommendedName>
        <fullName evidence="14">ILEI/PANDER domain-containing protein</fullName>
    </recommendedName>
</protein>
<comment type="cofactor">
    <cofactor evidence="1">
        <name>Mn(2+)</name>
        <dbReference type="ChEBI" id="CHEBI:29035"/>
    </cofactor>
</comment>
<sequence length="748" mass="83203">MASARWFTVNKYSVAGSVRCKTNTALSCLSVPDKTHKFVDIKHFDTYAEDSPLIRYLKLGIKETHVILAATQDEASMSLKDDAKTMMHFYGSSAVDKLGFRDSLVMIGQRGLTHGSAMEKLVTREPAHEFANTAELKGCLSLPIGKLNTEPLQSASKDVEAHPAAGPQVKVGSLVDKCGVSVSCGTTAFPVHLFTGKGNSDGPKICVNGKYVMADGLNDGGRGFNIAIVNPKTMLVSRVGHFDTYAQDSSNLEIFLEMMNADDIILAVIHDDASKNLNLPVRMLLANLGSTMIEKLNFRDIWVFIGQNGIQGHSTIEEIEFAGPSGKFPIPIDKKLCVPIKLKGSQIRPDPLANKNKERRAFCNMYDGYGSFCETQHIDEALTPSPLVEKNMEKHAIFQVPVIVIPGLNHNAVRMQLETLLLNPGLNPSMVTVMCDQKFTEPCTLARVFHFSTYNLTSSTKYIFQTEKALQKVWDLYPKAQHVIVLEEEVIVSVDLLYFFGQTLAAVEADKTLIGISGWNDNGYEGLSTLPNVAYRSETFPGIGFLLKRTFYDENMKNKMTECCGTRAWHGWFKGQLAGREMIVPDVSRAYRRPYEGLSDEAAFLTELFNRPRVTNTNGRPLLDNADQLTSDKYEAALETLLKDARALDTTNAGDCLAGKGLGFYVPETSGKTYVIYFEQKDGSDQNILSLLCKCFKLFYMKDQGSRGLHRNSLRFSYKGNNMFLVGSKSPYYKFKLDKYKPVERSQL</sequence>
<evidence type="ECO:0000256" key="5">
    <source>
        <dbReference type="ARBA" id="ARBA00022676"/>
    </source>
</evidence>
<dbReference type="PANTHER" id="PTHR46396">
    <property type="entry name" value="PROTEIN O-LINKED-MANNOSE BETA-1,2-N-ACETYLGLUCOSAMINYLTRANSFERASE 1"/>
    <property type="match status" value="1"/>
</dbReference>
<keyword evidence="10" id="KW-1133">Transmembrane helix</keyword>
<dbReference type="InterPro" id="IPR004139">
    <property type="entry name" value="Glyco_trans_13"/>
</dbReference>
<keyword evidence="12" id="KW-0472">Membrane</keyword>
<keyword evidence="11" id="KW-0333">Golgi apparatus</keyword>
<dbReference type="Gene3D" id="3.90.550.10">
    <property type="entry name" value="Spore Coat Polysaccharide Biosynthesis Protein SpsA, Chain A"/>
    <property type="match status" value="1"/>
</dbReference>
<comment type="subcellular location">
    <subcellularLocation>
        <location evidence="2">Golgi apparatus membrane</location>
        <topology evidence="2">Single-pass type II membrane protein</topology>
    </subcellularLocation>
</comment>
<dbReference type="Proteomes" id="UP001209878">
    <property type="component" value="Unassembled WGS sequence"/>
</dbReference>
<dbReference type="AlphaFoldDB" id="A0AAD9P620"/>
<keyword evidence="13" id="KW-0464">Manganese</keyword>
<name>A0AAD9P620_RIDPI</name>
<dbReference type="EMBL" id="JAODUO010000122">
    <property type="protein sequence ID" value="KAK2188800.1"/>
    <property type="molecule type" value="Genomic_DNA"/>
</dbReference>
<dbReference type="Pfam" id="PF15711">
    <property type="entry name" value="ILEI"/>
    <property type="match status" value="2"/>
</dbReference>
<evidence type="ECO:0000256" key="2">
    <source>
        <dbReference type="ARBA" id="ARBA00004323"/>
    </source>
</evidence>
<evidence type="ECO:0000256" key="12">
    <source>
        <dbReference type="ARBA" id="ARBA00023136"/>
    </source>
</evidence>
<feature type="domain" description="ILEI/PANDER" evidence="14">
    <location>
        <begin position="222"/>
        <end position="309"/>
    </location>
</feature>
<keyword evidence="6" id="KW-0808">Transferase</keyword>
<keyword evidence="9" id="KW-0735">Signal-anchor</keyword>
<dbReference type="GO" id="GO:0047223">
    <property type="term" value="F:beta-1,3-galactosyl-O-glycosyl-glycoprotein beta-1,3-N-acetylglucosaminyltransferase activity"/>
    <property type="evidence" value="ECO:0007669"/>
    <property type="project" value="TreeGrafter"/>
</dbReference>
<evidence type="ECO:0000256" key="1">
    <source>
        <dbReference type="ARBA" id="ARBA00001936"/>
    </source>
</evidence>
<keyword evidence="16" id="KW-1185">Reference proteome</keyword>
<organism evidence="15 16">
    <name type="scientific">Ridgeia piscesae</name>
    <name type="common">Tubeworm</name>
    <dbReference type="NCBI Taxonomy" id="27915"/>
    <lineage>
        <taxon>Eukaryota</taxon>
        <taxon>Metazoa</taxon>
        <taxon>Spiralia</taxon>
        <taxon>Lophotrochozoa</taxon>
        <taxon>Annelida</taxon>
        <taxon>Polychaeta</taxon>
        <taxon>Sedentaria</taxon>
        <taxon>Canalipalpata</taxon>
        <taxon>Sabellida</taxon>
        <taxon>Siboglinidae</taxon>
        <taxon>Ridgeia</taxon>
    </lineage>
</organism>
<accession>A0AAD9P620</accession>
<comment type="similarity">
    <text evidence="4">Belongs to the glycosyltransferase 13 family.</text>
</comment>
<evidence type="ECO:0000256" key="6">
    <source>
        <dbReference type="ARBA" id="ARBA00022679"/>
    </source>
</evidence>
<evidence type="ECO:0000256" key="7">
    <source>
        <dbReference type="ARBA" id="ARBA00022692"/>
    </source>
</evidence>
<evidence type="ECO:0000256" key="10">
    <source>
        <dbReference type="ARBA" id="ARBA00022989"/>
    </source>
</evidence>
<evidence type="ECO:0000256" key="13">
    <source>
        <dbReference type="ARBA" id="ARBA00023211"/>
    </source>
</evidence>
<keyword evidence="5" id="KW-0328">Glycosyltransferase</keyword>
<proteinExistence type="inferred from homology"/>
<evidence type="ECO:0000256" key="9">
    <source>
        <dbReference type="ARBA" id="ARBA00022968"/>
    </source>
</evidence>
<evidence type="ECO:0000256" key="8">
    <source>
        <dbReference type="ARBA" id="ARBA00022723"/>
    </source>
</evidence>
<evidence type="ECO:0000313" key="16">
    <source>
        <dbReference type="Proteomes" id="UP001209878"/>
    </source>
</evidence>
<evidence type="ECO:0000256" key="3">
    <source>
        <dbReference type="ARBA" id="ARBA00004922"/>
    </source>
</evidence>
<evidence type="ECO:0000313" key="15">
    <source>
        <dbReference type="EMBL" id="KAK2188800.1"/>
    </source>
</evidence>
<dbReference type="InterPro" id="IPR039477">
    <property type="entry name" value="ILEI/PANDER_dom"/>
</dbReference>
<dbReference type="PANTHER" id="PTHR46396:SF2">
    <property type="entry name" value="ILEI_PANDER DOMAIN-CONTAINING PROTEIN"/>
    <property type="match status" value="1"/>
</dbReference>
<evidence type="ECO:0000259" key="14">
    <source>
        <dbReference type="Pfam" id="PF15711"/>
    </source>
</evidence>
<comment type="caution">
    <text evidence="15">The sequence shown here is derived from an EMBL/GenBank/DDBJ whole genome shotgun (WGS) entry which is preliminary data.</text>
</comment>
<evidence type="ECO:0000256" key="4">
    <source>
        <dbReference type="ARBA" id="ARBA00006492"/>
    </source>
</evidence>
<reference evidence="15" key="1">
    <citation type="journal article" date="2023" name="Mol. Biol. Evol.">
        <title>Third-Generation Sequencing Reveals the Adaptive Role of the Epigenome in Three Deep-Sea Polychaetes.</title>
        <authorList>
            <person name="Perez M."/>
            <person name="Aroh O."/>
            <person name="Sun Y."/>
            <person name="Lan Y."/>
            <person name="Juniper S.K."/>
            <person name="Young C.R."/>
            <person name="Angers B."/>
            <person name="Qian P.Y."/>
        </authorList>
    </citation>
    <scope>NUCLEOTIDE SEQUENCE</scope>
    <source>
        <strain evidence="15">R07B-5</strain>
    </source>
</reference>
<dbReference type="InterPro" id="IPR052463">
    <property type="entry name" value="O-linked_mannose_GnT"/>
</dbReference>
<comment type="pathway">
    <text evidence="3">Protein modification; protein glycosylation.</text>
</comment>
<dbReference type="GO" id="GO:0046872">
    <property type="term" value="F:metal ion binding"/>
    <property type="evidence" value="ECO:0007669"/>
    <property type="project" value="UniProtKB-KW"/>
</dbReference>
<dbReference type="InterPro" id="IPR029044">
    <property type="entry name" value="Nucleotide-diphossugar_trans"/>
</dbReference>
<keyword evidence="8" id="KW-0479">Metal-binding</keyword>
<keyword evidence="7" id="KW-0812">Transmembrane</keyword>
<evidence type="ECO:0000256" key="11">
    <source>
        <dbReference type="ARBA" id="ARBA00023034"/>
    </source>
</evidence>
<feature type="domain" description="ILEI/PANDER" evidence="14">
    <location>
        <begin position="33"/>
        <end position="111"/>
    </location>
</feature>